<organism evidence="2 3">
    <name type="scientific">Amycolatopsis sacchari</name>
    <dbReference type="NCBI Taxonomy" id="115433"/>
    <lineage>
        <taxon>Bacteria</taxon>
        <taxon>Bacillati</taxon>
        <taxon>Actinomycetota</taxon>
        <taxon>Actinomycetes</taxon>
        <taxon>Pseudonocardiales</taxon>
        <taxon>Pseudonocardiaceae</taxon>
        <taxon>Amycolatopsis</taxon>
    </lineage>
</organism>
<evidence type="ECO:0000313" key="3">
    <source>
        <dbReference type="Proteomes" id="UP000199025"/>
    </source>
</evidence>
<dbReference type="RefSeq" id="WP_091508708.1">
    <property type="nucleotide sequence ID" value="NZ_FORP01000009.1"/>
</dbReference>
<keyword evidence="3" id="KW-1185">Reference proteome</keyword>
<dbReference type="AlphaFoldDB" id="A0A1I3UL98"/>
<gene>
    <name evidence="2" type="ORF">SAMN05421835_109119</name>
</gene>
<feature type="domain" description="Alpha/beta hydrolase" evidence="1">
    <location>
        <begin position="4"/>
        <end position="434"/>
    </location>
</feature>
<protein>
    <recommendedName>
        <fullName evidence="1">Alpha/beta hydrolase domain-containing protein</fullName>
    </recommendedName>
</protein>
<dbReference type="InterPro" id="IPR045394">
    <property type="entry name" value="Abhydrolase_dom"/>
</dbReference>
<sequence>MTAPLGTARLPGTGFGVDLESAGYREDEYLFSGSATTWTYDSRMRAVAEDSEVPYTTRILVRRPVDPARFNGVVQAEPLHPEYDTAPTWRALHPWILRTGAAWVGITQEPRMAESLRTEFDPGRYGSLSIPAPSLRYDIVADVVTALRTGKLWDGPEIARAYLSGWSMTGSFCRVFLGEGFHERRRLPGGAPVFDGYVVAISSGGAERAGYPGLSDMPPMDDARRTIGGHDVPVVELLSEAESETHEPVLRPDSDEPDDRYRLYQVAGTSHDSTGPRHVLTNQEQYRRRGLPVPSQRIIETPSDARLDFVARAVFSLLDRWVADGTPPPRADRFTFADGDLARDDQGNVLGGIRTPWVEVPVARYHPHSTPVPGACVPSPWMPMIEPEAMTWLTGNMTPFPAELLSSRYPTADDYLTRYRESCFALVDQGFLLWGEVEPLLVAAEQRALHLLPSS</sequence>
<accession>A0A1I3UL98</accession>
<evidence type="ECO:0000259" key="1">
    <source>
        <dbReference type="Pfam" id="PF20091"/>
    </source>
</evidence>
<dbReference type="OrthoDB" id="1971292at2"/>
<dbReference type="Pfam" id="PF20091">
    <property type="entry name" value="Abhydrolase_10"/>
    <property type="match status" value="1"/>
</dbReference>
<reference evidence="2 3" key="1">
    <citation type="submission" date="2016-10" db="EMBL/GenBank/DDBJ databases">
        <authorList>
            <person name="de Groot N.N."/>
        </authorList>
    </citation>
    <scope>NUCLEOTIDE SEQUENCE [LARGE SCALE GENOMIC DNA]</scope>
    <source>
        <strain evidence="2 3">DSM 44468</strain>
    </source>
</reference>
<dbReference type="STRING" id="115433.SAMN05421835_109119"/>
<dbReference type="Proteomes" id="UP000199025">
    <property type="component" value="Unassembled WGS sequence"/>
</dbReference>
<name>A0A1I3UL98_9PSEU</name>
<dbReference type="EMBL" id="FORP01000009">
    <property type="protein sequence ID" value="SFJ83682.1"/>
    <property type="molecule type" value="Genomic_DNA"/>
</dbReference>
<evidence type="ECO:0000313" key="2">
    <source>
        <dbReference type="EMBL" id="SFJ83682.1"/>
    </source>
</evidence>
<proteinExistence type="predicted"/>